<dbReference type="Pfam" id="PF00891">
    <property type="entry name" value="Methyltransf_2"/>
    <property type="match status" value="1"/>
</dbReference>
<dbReference type="SUPFAM" id="SSF53335">
    <property type="entry name" value="S-adenosyl-L-methionine-dependent methyltransferases"/>
    <property type="match status" value="1"/>
</dbReference>
<dbReference type="Pfam" id="PF08100">
    <property type="entry name" value="Dimerisation"/>
    <property type="match status" value="1"/>
</dbReference>
<dbReference type="InterPro" id="IPR012967">
    <property type="entry name" value="COMT_dimerisation"/>
</dbReference>
<evidence type="ECO:0000259" key="5">
    <source>
        <dbReference type="Pfam" id="PF00891"/>
    </source>
</evidence>
<dbReference type="SUPFAM" id="SSF46785">
    <property type="entry name" value="Winged helix' DNA-binding domain"/>
    <property type="match status" value="1"/>
</dbReference>
<keyword evidence="8" id="KW-1185">Reference proteome</keyword>
<comment type="caution">
    <text evidence="7">The sequence shown here is derived from an EMBL/GenBank/DDBJ whole genome shotgun (WGS) entry which is preliminary data.</text>
</comment>
<reference evidence="7 8" key="1">
    <citation type="submission" date="2024-01" db="EMBL/GenBank/DDBJ databases">
        <title>Genome assemblies of Stephania.</title>
        <authorList>
            <person name="Yang L."/>
        </authorList>
    </citation>
    <scope>NUCLEOTIDE SEQUENCE [LARGE SCALE GENOMIC DNA]</scope>
    <source>
        <strain evidence="7">JXDWG</strain>
        <tissue evidence="7">Leaf</tissue>
    </source>
</reference>
<evidence type="ECO:0000256" key="1">
    <source>
        <dbReference type="ARBA" id="ARBA00022603"/>
    </source>
</evidence>
<evidence type="ECO:0000256" key="4">
    <source>
        <dbReference type="SAM" id="MobiDB-lite"/>
    </source>
</evidence>
<dbReference type="Proteomes" id="UP001419268">
    <property type="component" value="Unassembled WGS sequence"/>
</dbReference>
<proteinExistence type="predicted"/>
<feature type="domain" description="O-methyltransferase C-terminal" evidence="5">
    <location>
        <begin position="130"/>
        <end position="329"/>
    </location>
</feature>
<feature type="region of interest" description="Disordered" evidence="4">
    <location>
        <begin position="385"/>
        <end position="408"/>
    </location>
</feature>
<evidence type="ECO:0000256" key="2">
    <source>
        <dbReference type="ARBA" id="ARBA00022679"/>
    </source>
</evidence>
<evidence type="ECO:0000259" key="6">
    <source>
        <dbReference type="Pfam" id="PF08100"/>
    </source>
</evidence>
<dbReference type="Pfam" id="PF03004">
    <property type="entry name" value="Transposase_24"/>
    <property type="match status" value="1"/>
</dbReference>
<feature type="compositionally biased region" description="Basic and acidic residues" evidence="4">
    <location>
        <begin position="387"/>
        <end position="403"/>
    </location>
</feature>
<sequence length="523" mass="57867">MSDRGQGANFLEGLGRLGRLICIPMALKAALDLQVFEIIASAGAGSHLSSSEIASRIQTTNPNAATALDRILRMLAAASLLSVTTRPCHSTSERAYGLTPDTLSLVPNKEGVSAAAILRLVTNEAVVKSFYGLKHAVVEEGCVPFDKLHGENFFKYAAKESRVNQVFNEAMAAGSAIAFEEVFKVYEWFKEVRELVDVGGGVGTSLGRIVCRYPHISGINFELSHVIDGAPTYPGDMFEGIPNAQTIMLKWVLHDWGDEYCEKILKNCWKALPGEGGKVIVVEYVLPEELGNNAETFNALIPDLLMMTLSPGGKERTLAQYEDLAMATGLAKQIPEWGLRGKHSDAQVGKNSEGSFLRNSVPRYSKMCEFLDKMKDLADNLATKQCSKNDETQPPSEDQRNDNETQDEVENDLYDDVEFSVRFIIMFCVYDTYIRDLIEISFVHANGNFINREAQELAEKAISLVEEHAATVENYSAYDIEEVVFVSVFKEDKYGRVRGYGSGVTPTQLSVHYNQKEGHLNLK</sequence>
<feature type="domain" description="O-methyltransferase dimerisation" evidence="6">
    <location>
        <begin position="22"/>
        <end position="100"/>
    </location>
</feature>
<dbReference type="InterPro" id="IPR036388">
    <property type="entry name" value="WH-like_DNA-bd_sf"/>
</dbReference>
<evidence type="ECO:0000313" key="8">
    <source>
        <dbReference type="Proteomes" id="UP001419268"/>
    </source>
</evidence>
<dbReference type="InterPro" id="IPR016461">
    <property type="entry name" value="COMT-like"/>
</dbReference>
<dbReference type="InterPro" id="IPR001077">
    <property type="entry name" value="COMT_C"/>
</dbReference>
<keyword evidence="2" id="KW-0808">Transferase</keyword>
<dbReference type="InterPro" id="IPR036390">
    <property type="entry name" value="WH_DNA-bd_sf"/>
</dbReference>
<dbReference type="AlphaFoldDB" id="A0AAP0HXC4"/>
<dbReference type="InterPro" id="IPR004252">
    <property type="entry name" value="Probable_transposase_24"/>
</dbReference>
<organism evidence="7 8">
    <name type="scientific">Stephania cephalantha</name>
    <dbReference type="NCBI Taxonomy" id="152367"/>
    <lineage>
        <taxon>Eukaryota</taxon>
        <taxon>Viridiplantae</taxon>
        <taxon>Streptophyta</taxon>
        <taxon>Embryophyta</taxon>
        <taxon>Tracheophyta</taxon>
        <taxon>Spermatophyta</taxon>
        <taxon>Magnoliopsida</taxon>
        <taxon>Ranunculales</taxon>
        <taxon>Menispermaceae</taxon>
        <taxon>Menispermoideae</taxon>
        <taxon>Cissampelideae</taxon>
        <taxon>Stephania</taxon>
    </lineage>
</organism>
<dbReference type="Gene3D" id="3.40.50.150">
    <property type="entry name" value="Vaccinia Virus protein VP39"/>
    <property type="match status" value="1"/>
</dbReference>
<gene>
    <name evidence="7" type="ORF">Scep_024677</name>
</gene>
<dbReference type="EMBL" id="JBBNAG010000010">
    <property type="protein sequence ID" value="KAK9101247.1"/>
    <property type="molecule type" value="Genomic_DNA"/>
</dbReference>
<evidence type="ECO:0000313" key="7">
    <source>
        <dbReference type="EMBL" id="KAK9101247.1"/>
    </source>
</evidence>
<dbReference type="GO" id="GO:0032259">
    <property type="term" value="P:methylation"/>
    <property type="evidence" value="ECO:0007669"/>
    <property type="project" value="UniProtKB-KW"/>
</dbReference>
<protein>
    <submittedName>
        <fullName evidence="7">Uncharacterized protein</fullName>
    </submittedName>
</protein>
<dbReference type="InterPro" id="IPR029063">
    <property type="entry name" value="SAM-dependent_MTases_sf"/>
</dbReference>
<dbReference type="FunFam" id="1.10.10.10:FF:000357">
    <property type="entry name" value="Caffeic acid 3-O-methyltransferase"/>
    <property type="match status" value="1"/>
</dbReference>
<keyword evidence="3" id="KW-0949">S-adenosyl-L-methionine</keyword>
<dbReference type="Gene3D" id="1.10.10.10">
    <property type="entry name" value="Winged helix-like DNA-binding domain superfamily/Winged helix DNA-binding domain"/>
    <property type="match status" value="1"/>
</dbReference>
<dbReference type="GO" id="GO:0046983">
    <property type="term" value="F:protein dimerization activity"/>
    <property type="evidence" value="ECO:0007669"/>
    <property type="project" value="InterPro"/>
</dbReference>
<dbReference type="PROSITE" id="PS51683">
    <property type="entry name" value="SAM_OMT_II"/>
    <property type="match status" value="1"/>
</dbReference>
<evidence type="ECO:0000256" key="3">
    <source>
        <dbReference type="ARBA" id="ARBA00022691"/>
    </source>
</evidence>
<name>A0AAP0HXC4_9MAGN</name>
<keyword evidence="1" id="KW-0489">Methyltransferase</keyword>
<accession>A0AAP0HXC4</accession>
<dbReference type="GO" id="GO:0008171">
    <property type="term" value="F:O-methyltransferase activity"/>
    <property type="evidence" value="ECO:0007669"/>
    <property type="project" value="InterPro"/>
</dbReference>
<dbReference type="PANTHER" id="PTHR11746">
    <property type="entry name" value="O-METHYLTRANSFERASE"/>
    <property type="match status" value="1"/>
</dbReference>